<keyword evidence="4 10" id="KW-0067">ATP-binding</keyword>
<evidence type="ECO:0000256" key="5">
    <source>
        <dbReference type="ARBA" id="ARBA00022917"/>
    </source>
</evidence>
<dbReference type="EMBL" id="LCBF01000002">
    <property type="protein sequence ID" value="KKS07771.1"/>
    <property type="molecule type" value="Genomic_DNA"/>
</dbReference>
<dbReference type="InterPro" id="IPR036986">
    <property type="entry name" value="S4_RNA-bd_sf"/>
</dbReference>
<organism evidence="11 12">
    <name type="scientific">candidate division WWE3 bacterium GW2011_GWE1_41_27</name>
    <dbReference type="NCBI Taxonomy" id="1619131"/>
    <lineage>
        <taxon>Bacteria</taxon>
        <taxon>Katanobacteria</taxon>
    </lineage>
</organism>
<dbReference type="SUPFAM" id="SSF52374">
    <property type="entry name" value="Nucleotidylyl transferase"/>
    <property type="match status" value="1"/>
</dbReference>
<comment type="similarity">
    <text evidence="10">Belongs to the class-I aminoacyl-tRNA synthetase family.</text>
</comment>
<reference evidence="11 12" key="1">
    <citation type="journal article" date="2015" name="Nature">
        <title>rRNA introns, odd ribosomes, and small enigmatic genomes across a large radiation of phyla.</title>
        <authorList>
            <person name="Brown C.T."/>
            <person name="Hug L.A."/>
            <person name="Thomas B.C."/>
            <person name="Sharon I."/>
            <person name="Castelle C.J."/>
            <person name="Singh A."/>
            <person name="Wilkins M.J."/>
            <person name="Williams K.H."/>
            <person name="Banfield J.F."/>
        </authorList>
    </citation>
    <scope>NUCLEOTIDE SEQUENCE [LARGE SCALE GENOMIC DNA]</scope>
</reference>
<dbReference type="Gene3D" id="3.40.50.620">
    <property type="entry name" value="HUPs"/>
    <property type="match status" value="1"/>
</dbReference>
<dbReference type="GO" id="GO:0005829">
    <property type="term" value="C:cytosol"/>
    <property type="evidence" value="ECO:0007669"/>
    <property type="project" value="TreeGrafter"/>
</dbReference>
<name>A0A0G0YDY1_UNCKA</name>
<evidence type="ECO:0000256" key="9">
    <source>
        <dbReference type="PROSITE-ProRule" id="PRU00182"/>
    </source>
</evidence>
<dbReference type="Proteomes" id="UP000034544">
    <property type="component" value="Unassembled WGS sequence"/>
</dbReference>
<dbReference type="InterPro" id="IPR002307">
    <property type="entry name" value="Tyr-tRNA-ligase"/>
</dbReference>
<dbReference type="GO" id="GO:0006437">
    <property type="term" value="P:tyrosyl-tRNA aminoacylation"/>
    <property type="evidence" value="ECO:0007669"/>
    <property type="project" value="UniProtKB-UniRule"/>
</dbReference>
<dbReference type="InterPro" id="IPR024088">
    <property type="entry name" value="Tyr-tRNA-ligase_bac-type"/>
</dbReference>
<evidence type="ECO:0000256" key="10">
    <source>
        <dbReference type="RuleBase" id="RU363036"/>
    </source>
</evidence>
<evidence type="ECO:0000256" key="1">
    <source>
        <dbReference type="ARBA" id="ARBA00013160"/>
    </source>
</evidence>
<dbReference type="Gene3D" id="3.10.290.10">
    <property type="entry name" value="RNA-binding S4 domain"/>
    <property type="match status" value="1"/>
</dbReference>
<evidence type="ECO:0000256" key="6">
    <source>
        <dbReference type="ARBA" id="ARBA00023146"/>
    </source>
</evidence>
<sequence length="404" mass="45605">MPKVSIDEKLINTFLERGVDSIYPSKDALKKKLLSGEKIKAYQGFDPTGPYLHVGHAMGIRALRILQQLGHEAIFLVGDFTTLVGDPDKDTARPLMTEEQVQKNMAGWKEQAAQLIDFEGENPVKFMRNHEWLSKIGLADLIKLLSNATVQQMIERDLFAKRLQKNSPIGLQEFIYPLMQGFDSVAMGVDLEIGGTDQTFNMLMGRELVKRYLGKDKFVRTNEMMEAPDALTMSKTKGNGINLADKSEVMYGKAMSYPDELITKCLRLLTDMPMEEIWEINKKIQDGENPMTFKKLMAFEVVKIIKGAEEANKAQKHFERTVQKKDISDEDTEIVTVTGTMSVTEFLRKAMKDSESASHIKRIIEQGGVEVNGKKVATTQVEIEFTSGTVVKFGKRKYFKIGDK</sequence>
<protein>
    <recommendedName>
        <fullName evidence="1 8">Tyrosine--tRNA ligase</fullName>
        <ecNumber evidence="1 8">6.1.1.1</ecNumber>
    </recommendedName>
</protein>
<dbReference type="PROSITE" id="PS00178">
    <property type="entry name" value="AA_TRNA_LIGASE_I"/>
    <property type="match status" value="1"/>
</dbReference>
<dbReference type="PANTHER" id="PTHR11766:SF1">
    <property type="entry name" value="TYROSINE--TRNA LIGASE"/>
    <property type="match status" value="1"/>
</dbReference>
<dbReference type="EC" id="6.1.1.1" evidence="1 8"/>
<evidence type="ECO:0000256" key="2">
    <source>
        <dbReference type="ARBA" id="ARBA00022598"/>
    </source>
</evidence>
<dbReference type="PATRIC" id="fig|1619131.3.peg.77"/>
<dbReference type="CDD" id="cd00805">
    <property type="entry name" value="TyrRS_core"/>
    <property type="match status" value="1"/>
</dbReference>
<evidence type="ECO:0000256" key="4">
    <source>
        <dbReference type="ARBA" id="ARBA00022840"/>
    </source>
</evidence>
<dbReference type="InterPro" id="IPR014729">
    <property type="entry name" value="Rossmann-like_a/b/a_fold"/>
</dbReference>
<comment type="catalytic activity">
    <reaction evidence="7">
        <text>tRNA(Tyr) + L-tyrosine + ATP = L-tyrosyl-tRNA(Tyr) + AMP + diphosphate + H(+)</text>
        <dbReference type="Rhea" id="RHEA:10220"/>
        <dbReference type="Rhea" id="RHEA-COMP:9706"/>
        <dbReference type="Rhea" id="RHEA-COMP:9707"/>
        <dbReference type="ChEBI" id="CHEBI:15378"/>
        <dbReference type="ChEBI" id="CHEBI:30616"/>
        <dbReference type="ChEBI" id="CHEBI:33019"/>
        <dbReference type="ChEBI" id="CHEBI:58315"/>
        <dbReference type="ChEBI" id="CHEBI:78442"/>
        <dbReference type="ChEBI" id="CHEBI:78536"/>
        <dbReference type="ChEBI" id="CHEBI:456215"/>
        <dbReference type="EC" id="6.1.1.1"/>
    </reaction>
</comment>
<dbReference type="GO" id="GO:0003723">
    <property type="term" value="F:RNA binding"/>
    <property type="evidence" value="ECO:0007669"/>
    <property type="project" value="UniProtKB-KW"/>
</dbReference>
<comment type="caution">
    <text evidence="11">The sequence shown here is derived from an EMBL/GenBank/DDBJ whole genome shotgun (WGS) entry which is preliminary data.</text>
</comment>
<keyword evidence="3 10" id="KW-0547">Nucleotide-binding</keyword>
<keyword evidence="9" id="KW-0694">RNA-binding</keyword>
<evidence type="ECO:0000256" key="8">
    <source>
        <dbReference type="NCBIfam" id="TIGR00234"/>
    </source>
</evidence>
<dbReference type="InterPro" id="IPR002305">
    <property type="entry name" value="aa-tRNA-synth_Ic"/>
</dbReference>
<keyword evidence="5 10" id="KW-0648">Protein biosynthesis</keyword>
<dbReference type="Gene3D" id="1.10.240.10">
    <property type="entry name" value="Tyrosyl-Transfer RNA Synthetase"/>
    <property type="match status" value="1"/>
</dbReference>
<proteinExistence type="inferred from homology"/>
<dbReference type="GO" id="GO:0005524">
    <property type="term" value="F:ATP binding"/>
    <property type="evidence" value="ECO:0007669"/>
    <property type="project" value="UniProtKB-KW"/>
</dbReference>
<dbReference type="PROSITE" id="PS50889">
    <property type="entry name" value="S4"/>
    <property type="match status" value="1"/>
</dbReference>
<dbReference type="PRINTS" id="PR01040">
    <property type="entry name" value="TRNASYNTHTYR"/>
</dbReference>
<accession>A0A0G0YDY1</accession>
<evidence type="ECO:0000256" key="3">
    <source>
        <dbReference type="ARBA" id="ARBA00022741"/>
    </source>
</evidence>
<dbReference type="NCBIfam" id="TIGR00234">
    <property type="entry name" value="tyrS"/>
    <property type="match status" value="1"/>
</dbReference>
<evidence type="ECO:0000256" key="7">
    <source>
        <dbReference type="ARBA" id="ARBA00048248"/>
    </source>
</evidence>
<dbReference type="SUPFAM" id="SSF55174">
    <property type="entry name" value="Alpha-L RNA-binding motif"/>
    <property type="match status" value="1"/>
</dbReference>
<evidence type="ECO:0000313" key="12">
    <source>
        <dbReference type="Proteomes" id="UP000034544"/>
    </source>
</evidence>
<dbReference type="InterPro" id="IPR001412">
    <property type="entry name" value="aa-tRNA-synth_I_CS"/>
</dbReference>
<keyword evidence="2 10" id="KW-0436">Ligase</keyword>
<dbReference type="AlphaFoldDB" id="A0A0G0YDY1"/>
<dbReference type="Pfam" id="PF00579">
    <property type="entry name" value="tRNA-synt_1b"/>
    <property type="match status" value="1"/>
</dbReference>
<evidence type="ECO:0000313" key="11">
    <source>
        <dbReference type="EMBL" id="KKS07771.1"/>
    </source>
</evidence>
<dbReference type="PANTHER" id="PTHR11766">
    <property type="entry name" value="TYROSYL-TRNA SYNTHETASE"/>
    <property type="match status" value="1"/>
</dbReference>
<keyword evidence="6 10" id="KW-0030">Aminoacyl-tRNA synthetase</keyword>
<dbReference type="GO" id="GO:0004831">
    <property type="term" value="F:tyrosine-tRNA ligase activity"/>
    <property type="evidence" value="ECO:0007669"/>
    <property type="project" value="UniProtKB-UniRule"/>
</dbReference>
<gene>
    <name evidence="11" type="ORF">UU59_C0002G0018</name>
</gene>